<dbReference type="AlphaFoldDB" id="A0A1J5SF40"/>
<dbReference type="CDD" id="cd01920">
    <property type="entry name" value="cyclophilin_EcCYP_like"/>
    <property type="match status" value="1"/>
</dbReference>
<reference evidence="5" key="1">
    <citation type="submission" date="2016-10" db="EMBL/GenBank/DDBJ databases">
        <title>Sequence of Gallionella enrichment culture.</title>
        <authorList>
            <person name="Poehlein A."/>
            <person name="Muehling M."/>
            <person name="Daniel R."/>
        </authorList>
    </citation>
    <scope>NUCLEOTIDE SEQUENCE</scope>
</reference>
<evidence type="ECO:0000256" key="3">
    <source>
        <dbReference type="ARBA" id="ARBA00023235"/>
    </source>
</evidence>
<dbReference type="GO" id="GO:0003755">
    <property type="term" value="F:peptidyl-prolyl cis-trans isomerase activity"/>
    <property type="evidence" value="ECO:0007669"/>
    <property type="project" value="UniProtKB-KW"/>
</dbReference>
<protein>
    <recommendedName>
        <fullName evidence="1">peptidylprolyl isomerase</fullName>
        <ecNumber evidence="1">5.2.1.8</ecNumber>
    </recommendedName>
</protein>
<keyword evidence="2" id="KW-0697">Rotamase</keyword>
<dbReference type="InterPro" id="IPR044665">
    <property type="entry name" value="E_coli_cyclophilin_A-like"/>
</dbReference>
<dbReference type="EC" id="5.2.1.8" evidence="1"/>
<dbReference type="GO" id="GO:0006457">
    <property type="term" value="P:protein folding"/>
    <property type="evidence" value="ECO:0007669"/>
    <property type="project" value="InterPro"/>
</dbReference>
<dbReference type="EMBL" id="MLJW01000072">
    <property type="protein sequence ID" value="OIR02664.1"/>
    <property type="molecule type" value="Genomic_DNA"/>
</dbReference>
<organism evidence="5">
    <name type="scientific">mine drainage metagenome</name>
    <dbReference type="NCBI Taxonomy" id="410659"/>
    <lineage>
        <taxon>unclassified sequences</taxon>
        <taxon>metagenomes</taxon>
        <taxon>ecological metagenomes</taxon>
    </lineage>
</organism>
<dbReference type="PROSITE" id="PS00170">
    <property type="entry name" value="CSA_PPIASE_1"/>
    <property type="match status" value="1"/>
</dbReference>
<dbReference type="InterPro" id="IPR002130">
    <property type="entry name" value="Cyclophilin-type_PPIase_dom"/>
</dbReference>
<feature type="domain" description="PPIase cyclophilin-type" evidence="4">
    <location>
        <begin position="46"/>
        <end position="200"/>
    </location>
</feature>
<dbReference type="PANTHER" id="PTHR43246">
    <property type="entry name" value="PEPTIDYL-PROLYL CIS-TRANS ISOMERASE CYP38, CHLOROPLASTIC"/>
    <property type="match status" value="1"/>
</dbReference>
<comment type="caution">
    <text evidence="5">The sequence shown here is derived from an EMBL/GenBank/DDBJ whole genome shotgun (WGS) entry which is preliminary data.</text>
</comment>
<name>A0A1J5SF40_9ZZZZ</name>
<keyword evidence="3 5" id="KW-0413">Isomerase</keyword>
<dbReference type="Gene3D" id="2.40.100.10">
    <property type="entry name" value="Cyclophilin-like"/>
    <property type="match status" value="1"/>
</dbReference>
<dbReference type="InterPro" id="IPR020892">
    <property type="entry name" value="Cyclophilin-type_PPIase_CS"/>
</dbReference>
<accession>A0A1J5SF40</accession>
<proteinExistence type="predicted"/>
<dbReference type="PROSITE" id="PS50072">
    <property type="entry name" value="CSA_PPIASE_2"/>
    <property type="match status" value="1"/>
</dbReference>
<gene>
    <name evidence="5" type="primary">ppiA_2</name>
    <name evidence="5" type="ORF">GALL_151160</name>
</gene>
<evidence type="ECO:0000313" key="5">
    <source>
        <dbReference type="EMBL" id="OIR02664.1"/>
    </source>
</evidence>
<evidence type="ECO:0000256" key="2">
    <source>
        <dbReference type="ARBA" id="ARBA00023110"/>
    </source>
</evidence>
<evidence type="ECO:0000256" key="1">
    <source>
        <dbReference type="ARBA" id="ARBA00013194"/>
    </source>
</evidence>
<dbReference type="SUPFAM" id="SSF50891">
    <property type="entry name" value="Cyclophilin-like"/>
    <property type="match status" value="1"/>
</dbReference>
<dbReference type="PRINTS" id="PR00153">
    <property type="entry name" value="CSAPPISMRASE"/>
</dbReference>
<sequence>MQRLEIPRPIDLSRRLLLSAAAALGLAVSTALPARAETPPRVELVTSLGTIEVQLDPQRAPKTVANFLQYVKSGFYGGTIFHRVIPGFMIQGGGFTPDMQQKPTQPPIPLESRNGLKNLRGTIAMARTANPNSATSQFFINLVDNPALDYPQPDGHGYAVFGQVIKGMDVVDRIAKVPTQDAGPYQNVPVTPVVIKQAILLK</sequence>
<dbReference type="Pfam" id="PF00160">
    <property type="entry name" value="Pro_isomerase"/>
    <property type="match status" value="1"/>
</dbReference>
<dbReference type="PROSITE" id="PS51318">
    <property type="entry name" value="TAT"/>
    <property type="match status" value="1"/>
</dbReference>
<evidence type="ECO:0000259" key="4">
    <source>
        <dbReference type="PROSITE" id="PS50072"/>
    </source>
</evidence>
<dbReference type="InterPro" id="IPR029000">
    <property type="entry name" value="Cyclophilin-like_dom_sf"/>
</dbReference>
<dbReference type="InterPro" id="IPR006311">
    <property type="entry name" value="TAT_signal"/>
</dbReference>